<reference evidence="14" key="1">
    <citation type="journal article" date="2014" name="Nat. Commun.">
        <title>The tobacco genome sequence and its comparison with those of tomato and potato.</title>
        <authorList>
            <person name="Sierro N."/>
            <person name="Battey J.N."/>
            <person name="Ouadi S."/>
            <person name="Bakaher N."/>
            <person name="Bovet L."/>
            <person name="Willig A."/>
            <person name="Goepfert S."/>
            <person name="Peitsch M.C."/>
            <person name="Ivanov N.V."/>
        </authorList>
    </citation>
    <scope>NUCLEOTIDE SEQUENCE [LARGE SCALE GENOMIC DNA]</scope>
</reference>
<dbReference type="InterPro" id="IPR038005">
    <property type="entry name" value="RX-like_CC"/>
</dbReference>
<dbReference type="InterPro" id="IPR058922">
    <property type="entry name" value="WHD_DRP"/>
</dbReference>
<dbReference type="OrthoDB" id="1256185at2759"/>
<dbReference type="Pfam" id="PF18052">
    <property type="entry name" value="Rx_N"/>
    <property type="match status" value="1"/>
</dbReference>
<comment type="similarity">
    <text evidence="4">Belongs to the disease resistance NB-LRR family.</text>
</comment>
<evidence type="ECO:0000256" key="8">
    <source>
        <dbReference type="ARBA" id="ARBA00022737"/>
    </source>
</evidence>
<sequence length="1092" mass="125994">MLFWLYLPDLASEEINVLLSDLLRMRIKPTQPCIRKIYADVLQTLKSTIQSAGWYPKIQNQEHAIDTEVNCLETILHNLADLPTNNNSSQRVALKDHLDILQMMLNLLRGNIFHVTIQDLEFLFPDIETMVIDVGLMVYSLQEGEEAKEDMALGVANPAPVLDLSGNLQHIRTTIYLTIRKVFQSNLPRIHGLGYVDFLLNNLKELQDRYADSLASVKNQVQIIQKELKSLQPFLVDIAEERHDGGDKFHRCATQLIGKAYEVEYIVNAFISKEGPLWCLERWLLDIIEEIAHIRNEVAEIRRKEIVEETMNNTGKTQTPSSLARSTIMNDEVVGFKDVIERLRDKLVRGTKGRDVISITGMPGLGKTTLARRLYSDKLVVSHFDIRAQCCVSQVYSRKNLLLEILHDATGKDFECGEKRVDQLADELRKALYSKRYLILVDDVWEASAWDDIIGCFRDANNGSRIILTTQNYEVANYARFQSDPLPLRMFNDDESWKLLRKIVFGEEKSPPLLMNIGQQIAKKCGQLPLSIVLVAGILAETEKKEECWEQVAKNLSPYIHSNSRATIEHSYQNLPYHLRSCFLYFGAFLEDRVIKVSKLIKLWISEGFIKGCEGKSMEDIADGYLENLIRRNLVMGTKKSFGGKIKACYIHDLLHDFCKEKAKEEYLLLCIKWDQHINPSYLVCYDKQLAHRTSVYGDGYRIGDWSSCLPHVGSIILHNNAFGTVSHNFHSFKLLKVLDLESIIIDSIPVDLVYLRYFAARTQVSSLSSFTANRWNLETLILRDSHYQDADMSLPVALWEMVNLRYLHISKSNFIIESAEELLENSKKLYDLKALSTPYFSCIQDAELILRRTPNLRELRCEVDGVDNFQYYVLKFPTWIGILKIFGRYTSLAKTIPFSISAPNLKSLTVCYFFMHPQHLSEIASFQNLQVLKLQRIHFDNEKWEVRDGEFPRLKVLKLQMIKFFKEWTIADIAFPNLEHLALHGCEFLKEIPSCFGDLCSLKSIKVEYCNKFVDKSARDIWETQVEDYQNSSFEVFIQEYWWNSNNSYSDDDNNNDDSGGGDDDNNDTNEEKEEDEYLAKAIRKIMNFYS</sequence>
<dbReference type="Gene3D" id="3.80.10.10">
    <property type="entry name" value="Ribonuclease Inhibitor"/>
    <property type="match status" value="1"/>
</dbReference>
<protein>
    <submittedName>
        <fullName evidence="15">Late blight resistance protein R1-A</fullName>
    </submittedName>
</protein>
<dbReference type="Gene3D" id="1.10.8.430">
    <property type="entry name" value="Helical domain of apoptotic protease-activating factors"/>
    <property type="match status" value="1"/>
</dbReference>
<keyword evidence="7" id="KW-0381">Hypersensitive response</keyword>
<dbReference type="Gene3D" id="3.40.50.300">
    <property type="entry name" value="P-loop containing nucleotide triphosphate hydrolases"/>
    <property type="match status" value="1"/>
</dbReference>
<dbReference type="InterPro" id="IPR044974">
    <property type="entry name" value="Disease_R_plants"/>
</dbReference>
<keyword evidence="8" id="KW-0677">Repeat</keyword>
<keyword evidence="9" id="KW-0547">Nucleotide-binding</keyword>
<dbReference type="InterPro" id="IPR042197">
    <property type="entry name" value="Apaf_helical"/>
</dbReference>
<dbReference type="CDD" id="cd14798">
    <property type="entry name" value="RX-CC_like"/>
    <property type="match status" value="1"/>
</dbReference>
<keyword evidence="14" id="KW-1185">Reference proteome</keyword>
<dbReference type="InterPro" id="IPR032675">
    <property type="entry name" value="LRR_dom_sf"/>
</dbReference>
<evidence type="ECO:0000256" key="5">
    <source>
        <dbReference type="ARBA" id="ARBA00022490"/>
    </source>
</evidence>
<keyword evidence="11" id="KW-0067">ATP-binding</keyword>
<evidence type="ECO:0000256" key="4">
    <source>
        <dbReference type="ARBA" id="ARBA00008894"/>
    </source>
</evidence>
<dbReference type="Gene3D" id="1.20.5.4130">
    <property type="match status" value="1"/>
</dbReference>
<proteinExistence type="inferred from homology"/>
<dbReference type="InterPro" id="IPR021929">
    <property type="entry name" value="R1A-like_N"/>
</dbReference>
<dbReference type="SUPFAM" id="SSF52540">
    <property type="entry name" value="P-loop containing nucleoside triphosphate hydrolases"/>
    <property type="match status" value="1"/>
</dbReference>
<evidence type="ECO:0000256" key="12">
    <source>
        <dbReference type="ARBA" id="ARBA00023054"/>
    </source>
</evidence>
<dbReference type="Gene3D" id="1.10.10.10">
    <property type="entry name" value="Winged helix-like DNA-binding domain superfamily/Winged helix DNA-binding domain"/>
    <property type="match status" value="1"/>
</dbReference>
<dbReference type="STRING" id="4097.A0A1S4BGP9"/>
<dbReference type="GO" id="GO:0043531">
    <property type="term" value="F:ADP binding"/>
    <property type="evidence" value="ECO:0007669"/>
    <property type="project" value="InterPro"/>
</dbReference>
<dbReference type="InterPro" id="IPR036388">
    <property type="entry name" value="WH-like_DNA-bd_sf"/>
</dbReference>
<organism evidence="14 15">
    <name type="scientific">Nicotiana tabacum</name>
    <name type="common">Common tobacco</name>
    <dbReference type="NCBI Taxonomy" id="4097"/>
    <lineage>
        <taxon>Eukaryota</taxon>
        <taxon>Viridiplantae</taxon>
        <taxon>Streptophyta</taxon>
        <taxon>Embryophyta</taxon>
        <taxon>Tracheophyta</taxon>
        <taxon>Spermatophyta</taxon>
        <taxon>Magnoliopsida</taxon>
        <taxon>eudicotyledons</taxon>
        <taxon>Gunneridae</taxon>
        <taxon>Pentapetalae</taxon>
        <taxon>asterids</taxon>
        <taxon>lamiids</taxon>
        <taxon>Solanales</taxon>
        <taxon>Solanaceae</taxon>
        <taxon>Nicotianoideae</taxon>
        <taxon>Nicotianeae</taxon>
        <taxon>Nicotiana</taxon>
    </lineage>
</organism>
<dbReference type="PANTHER" id="PTHR23155">
    <property type="entry name" value="DISEASE RESISTANCE PROTEIN RP"/>
    <property type="match status" value="1"/>
</dbReference>
<evidence type="ECO:0000256" key="13">
    <source>
        <dbReference type="ARBA" id="ARBA00023136"/>
    </source>
</evidence>
<dbReference type="PaxDb" id="4097-A0A1S4BGP9"/>
<comment type="subcellular location">
    <subcellularLocation>
        <location evidence="3">Cytoplasm</location>
    </subcellularLocation>
    <subcellularLocation>
        <location evidence="2">Membrane</location>
        <topology evidence="2">Peripheral membrane protein</topology>
    </subcellularLocation>
</comment>
<accession>A0A1S4BGP9</accession>
<evidence type="ECO:0000256" key="2">
    <source>
        <dbReference type="ARBA" id="ARBA00004170"/>
    </source>
</evidence>
<name>A0A1S4BGP9_TOBAC</name>
<dbReference type="PRINTS" id="PR00364">
    <property type="entry name" value="DISEASERSIST"/>
</dbReference>
<dbReference type="KEGG" id="nta:107808074"/>
<dbReference type="GO" id="GO:0051607">
    <property type="term" value="P:defense response to virus"/>
    <property type="evidence" value="ECO:0007669"/>
    <property type="project" value="UniProtKB-ARBA"/>
</dbReference>
<evidence type="ECO:0000256" key="11">
    <source>
        <dbReference type="ARBA" id="ARBA00022840"/>
    </source>
</evidence>
<reference evidence="15" key="2">
    <citation type="submission" date="2025-08" db="UniProtKB">
        <authorList>
            <consortium name="RefSeq"/>
        </authorList>
    </citation>
    <scope>IDENTIFICATION</scope>
</reference>
<keyword evidence="10" id="KW-0611">Plant defense</keyword>
<evidence type="ECO:0000256" key="10">
    <source>
        <dbReference type="ARBA" id="ARBA00022821"/>
    </source>
</evidence>
<evidence type="ECO:0000256" key="3">
    <source>
        <dbReference type="ARBA" id="ARBA00004496"/>
    </source>
</evidence>
<dbReference type="Pfam" id="PF00931">
    <property type="entry name" value="NB-ARC"/>
    <property type="match status" value="1"/>
</dbReference>
<evidence type="ECO:0000256" key="1">
    <source>
        <dbReference type="ARBA" id="ARBA00002074"/>
    </source>
</evidence>
<keyword evidence="13" id="KW-0472">Membrane</keyword>
<keyword evidence="6" id="KW-0433">Leucine-rich repeat</keyword>
<gene>
    <name evidence="15" type="primary">LOC107808074</name>
</gene>
<dbReference type="GO" id="GO:0005737">
    <property type="term" value="C:cytoplasm"/>
    <property type="evidence" value="ECO:0007669"/>
    <property type="project" value="UniProtKB-SubCell"/>
</dbReference>
<dbReference type="Pfam" id="PF12061">
    <property type="entry name" value="NB-LRR"/>
    <property type="match status" value="1"/>
</dbReference>
<dbReference type="GO" id="GO:0009626">
    <property type="term" value="P:plant-type hypersensitive response"/>
    <property type="evidence" value="ECO:0007669"/>
    <property type="project" value="UniProtKB-KW"/>
</dbReference>
<dbReference type="PANTHER" id="PTHR23155:SF1152">
    <property type="entry name" value="AAA+ ATPASE DOMAIN-CONTAINING PROTEIN"/>
    <property type="match status" value="1"/>
</dbReference>
<keyword evidence="5" id="KW-0963">Cytoplasm</keyword>
<dbReference type="GeneID" id="107808074"/>
<comment type="function">
    <text evidence="1">Confers resistance to late blight (Phytophthora infestans) races carrying the avirulence gene Avr1. Resistance proteins guard the plant against pathogens that contain an appropriate avirulence protein via an indirect interaction with this avirulence protein. That triggers a defense system including the hypersensitive response, which restricts the pathogen growth.</text>
</comment>
<dbReference type="CDD" id="cd00009">
    <property type="entry name" value="AAA"/>
    <property type="match status" value="1"/>
</dbReference>
<dbReference type="FunFam" id="1.10.10.10:FF:000322">
    <property type="entry name" value="Probable disease resistance protein At1g63360"/>
    <property type="match status" value="1"/>
</dbReference>
<keyword evidence="12" id="KW-0175">Coiled coil</keyword>
<dbReference type="GO" id="GO:0005524">
    <property type="term" value="F:ATP binding"/>
    <property type="evidence" value="ECO:0007669"/>
    <property type="project" value="UniProtKB-KW"/>
</dbReference>
<evidence type="ECO:0000256" key="6">
    <source>
        <dbReference type="ARBA" id="ARBA00022614"/>
    </source>
</evidence>
<evidence type="ECO:0000313" key="14">
    <source>
        <dbReference type="Proteomes" id="UP000790787"/>
    </source>
</evidence>
<dbReference type="Pfam" id="PF23559">
    <property type="entry name" value="WHD_DRP"/>
    <property type="match status" value="1"/>
</dbReference>
<evidence type="ECO:0000256" key="7">
    <source>
        <dbReference type="ARBA" id="ARBA00022667"/>
    </source>
</evidence>
<dbReference type="InterPro" id="IPR041118">
    <property type="entry name" value="Rx_N"/>
</dbReference>
<evidence type="ECO:0000313" key="15">
    <source>
        <dbReference type="RefSeq" id="XP_016488044.1"/>
    </source>
</evidence>
<dbReference type="Proteomes" id="UP000790787">
    <property type="component" value="Chromosome 20"/>
</dbReference>
<evidence type="ECO:0000256" key="9">
    <source>
        <dbReference type="ARBA" id="ARBA00022741"/>
    </source>
</evidence>
<dbReference type="InterPro" id="IPR027417">
    <property type="entry name" value="P-loop_NTPase"/>
</dbReference>
<dbReference type="FunFam" id="3.40.50.300:FF:001091">
    <property type="entry name" value="Probable disease resistance protein At1g61300"/>
    <property type="match status" value="1"/>
</dbReference>
<dbReference type="AlphaFoldDB" id="A0A1S4BGP9"/>
<dbReference type="GO" id="GO:0016020">
    <property type="term" value="C:membrane"/>
    <property type="evidence" value="ECO:0007669"/>
    <property type="project" value="UniProtKB-SubCell"/>
</dbReference>
<dbReference type="SUPFAM" id="SSF52058">
    <property type="entry name" value="L domain-like"/>
    <property type="match status" value="1"/>
</dbReference>
<dbReference type="InterPro" id="IPR002182">
    <property type="entry name" value="NB-ARC"/>
</dbReference>
<dbReference type="RefSeq" id="XP_016488044.1">
    <property type="nucleotide sequence ID" value="XM_016632558.1"/>
</dbReference>